<comment type="caution">
    <text evidence="1">The sequence shown here is derived from an EMBL/GenBank/DDBJ whole genome shotgun (WGS) entry which is preliminary data.</text>
</comment>
<proteinExistence type="predicted"/>
<name>A0ACB8D087_DERSI</name>
<gene>
    <name evidence="1" type="ORF">HPB49_021961</name>
</gene>
<reference evidence="1" key="1">
    <citation type="submission" date="2020-05" db="EMBL/GenBank/DDBJ databases">
        <title>Large-scale comparative analyses of tick genomes elucidate their genetic diversity and vector capacities.</title>
        <authorList>
            <person name="Jia N."/>
            <person name="Wang J."/>
            <person name="Shi W."/>
            <person name="Du L."/>
            <person name="Sun Y."/>
            <person name="Zhan W."/>
            <person name="Jiang J."/>
            <person name="Wang Q."/>
            <person name="Zhang B."/>
            <person name="Ji P."/>
            <person name="Sakyi L.B."/>
            <person name="Cui X."/>
            <person name="Yuan T."/>
            <person name="Jiang B."/>
            <person name="Yang W."/>
            <person name="Lam T.T.-Y."/>
            <person name="Chang Q."/>
            <person name="Ding S."/>
            <person name="Wang X."/>
            <person name="Zhu J."/>
            <person name="Ruan X."/>
            <person name="Zhao L."/>
            <person name="Wei J."/>
            <person name="Que T."/>
            <person name="Du C."/>
            <person name="Cheng J."/>
            <person name="Dai P."/>
            <person name="Han X."/>
            <person name="Huang E."/>
            <person name="Gao Y."/>
            <person name="Liu J."/>
            <person name="Shao H."/>
            <person name="Ye R."/>
            <person name="Li L."/>
            <person name="Wei W."/>
            <person name="Wang X."/>
            <person name="Wang C."/>
            <person name="Yang T."/>
            <person name="Huo Q."/>
            <person name="Li W."/>
            <person name="Guo W."/>
            <person name="Chen H."/>
            <person name="Zhou L."/>
            <person name="Ni X."/>
            <person name="Tian J."/>
            <person name="Zhou Y."/>
            <person name="Sheng Y."/>
            <person name="Liu T."/>
            <person name="Pan Y."/>
            <person name="Xia L."/>
            <person name="Li J."/>
            <person name="Zhao F."/>
            <person name="Cao W."/>
        </authorList>
    </citation>
    <scope>NUCLEOTIDE SEQUENCE</scope>
    <source>
        <strain evidence="1">Dsil-2018</strain>
    </source>
</reference>
<evidence type="ECO:0000313" key="2">
    <source>
        <dbReference type="Proteomes" id="UP000821865"/>
    </source>
</evidence>
<evidence type="ECO:0000313" key="1">
    <source>
        <dbReference type="EMBL" id="KAH7954821.1"/>
    </source>
</evidence>
<protein>
    <submittedName>
        <fullName evidence="1">Uncharacterized protein</fullName>
    </submittedName>
</protein>
<dbReference type="Proteomes" id="UP000821865">
    <property type="component" value="Chromosome 4"/>
</dbReference>
<sequence length="519" mass="57119">MSSDGEATGPSDEVGSGTGADRQQLEFQHETQIASMELERLKIQLQIEQQRTRQLEMQESIDDRTPNRRPESREETLGRFSKMLRSLLTPIPSDPEVPVWLEGIEGVFRSYGVPESIKSHLVLPLIAGRIRHIFSKLSTDELNSYNKVKETILSELRLSPGDYLRQFRFATPMQDDTWQHFASRLESYYAFYTAARNVTTFKELFALQVADQIKQTLSQEVWKYVKREEGNGWATPHKVAKFVEAYEDIEGKGSARRQVTTSKTAGEYEHAASTTNDTRVVAPSVPSVNKGAALQKTQLTCFVCNGPHYARNCPERVATQAKTVHRVVIDRNSETVPGRQQAVSLESSELGPACGGTSTKNKRERDIPAVKYVNLRCGDVSIRALIDTGAEITVLRENAVPESAKHEIGNVTQVAAFGAKVVAKLARVGLNLDVGGSGHIAREVPVMCALTGELATDDADCLFSAEAWHMIKQACTGIEGGRLFEAGLDLISDIWGEERSLGDPATSADIDQAAKVGLG</sequence>
<dbReference type="EMBL" id="CM023473">
    <property type="protein sequence ID" value="KAH7954821.1"/>
    <property type="molecule type" value="Genomic_DNA"/>
</dbReference>
<organism evidence="1 2">
    <name type="scientific">Dermacentor silvarum</name>
    <name type="common">Tick</name>
    <dbReference type="NCBI Taxonomy" id="543639"/>
    <lineage>
        <taxon>Eukaryota</taxon>
        <taxon>Metazoa</taxon>
        <taxon>Ecdysozoa</taxon>
        <taxon>Arthropoda</taxon>
        <taxon>Chelicerata</taxon>
        <taxon>Arachnida</taxon>
        <taxon>Acari</taxon>
        <taxon>Parasitiformes</taxon>
        <taxon>Ixodida</taxon>
        <taxon>Ixodoidea</taxon>
        <taxon>Ixodidae</taxon>
        <taxon>Rhipicephalinae</taxon>
        <taxon>Dermacentor</taxon>
    </lineage>
</organism>
<accession>A0ACB8D087</accession>
<keyword evidence="2" id="KW-1185">Reference proteome</keyword>